<proteinExistence type="predicted"/>
<accession>A0ABS5L433</accession>
<evidence type="ECO:0000313" key="1">
    <source>
        <dbReference type="EMBL" id="MBS2552985.1"/>
    </source>
</evidence>
<keyword evidence="2" id="KW-1185">Reference proteome</keyword>
<sequence>MGTNGRHAAEARRSWPEGDPVAVAMVGLLDVELRRRGCAWSIVEEGLIEVYGPHRGRWPLAALKRRMEVAEKADWPEMVEELVLTRVDPSGFYASSVSLTGDHDSEWASVRGRIRARLFGGDDADSAALAGIEHRFCADGLVEVLELVPPSPLRDPLGAGVRWYRPEEGPVAYGDLARWKVTAREAYRTARENVRREGLLETRSLEAEGVSITVVRGGTGYAPTHSFWLPDYVSVDSNGALVVIPNRGLFAAHPVRGPEAVPAAEGMLRLARRQFETGPGPVSDQLFWWRDGVLYRQGSRRVEDGIRFVPTQELADVLRALAR</sequence>
<dbReference type="RefSeq" id="WP_212019093.1">
    <property type="nucleotide sequence ID" value="NZ_JAAFYZ010000224.1"/>
</dbReference>
<gene>
    <name evidence="1" type="ORF">KGQ19_39645</name>
</gene>
<comment type="caution">
    <text evidence="1">The sequence shown here is derived from an EMBL/GenBank/DDBJ whole genome shotgun (WGS) entry which is preliminary data.</text>
</comment>
<name>A0ABS5L433_9ACTN</name>
<protein>
    <submittedName>
        <fullName evidence="1">Uncharacterized protein</fullName>
    </submittedName>
</protein>
<reference evidence="1 2" key="1">
    <citation type="submission" date="2020-02" db="EMBL/GenBank/DDBJ databases">
        <title>Acidophilic actinobacteria isolated from forest soil.</title>
        <authorList>
            <person name="Golinska P."/>
        </authorList>
    </citation>
    <scope>NUCLEOTIDE SEQUENCE [LARGE SCALE GENOMIC DNA]</scope>
    <source>
        <strain evidence="1 2">NL8</strain>
    </source>
</reference>
<organism evidence="1 2">
    <name type="scientific">Catenulispora pinistramenti</name>
    <dbReference type="NCBI Taxonomy" id="2705254"/>
    <lineage>
        <taxon>Bacteria</taxon>
        <taxon>Bacillati</taxon>
        <taxon>Actinomycetota</taxon>
        <taxon>Actinomycetes</taxon>
        <taxon>Catenulisporales</taxon>
        <taxon>Catenulisporaceae</taxon>
        <taxon>Catenulispora</taxon>
    </lineage>
</organism>
<dbReference type="Proteomes" id="UP000730482">
    <property type="component" value="Unassembled WGS sequence"/>
</dbReference>
<dbReference type="EMBL" id="JAAFYZ010000224">
    <property type="protein sequence ID" value="MBS2552985.1"/>
    <property type="molecule type" value="Genomic_DNA"/>
</dbReference>
<evidence type="ECO:0000313" key="2">
    <source>
        <dbReference type="Proteomes" id="UP000730482"/>
    </source>
</evidence>